<dbReference type="Pfam" id="PF07650">
    <property type="entry name" value="KH_2"/>
    <property type="match status" value="1"/>
</dbReference>
<dbReference type="SUPFAM" id="SSF54821">
    <property type="entry name" value="Ribosomal protein S3 C-terminal domain"/>
    <property type="match status" value="1"/>
</dbReference>
<evidence type="ECO:0000256" key="6">
    <source>
        <dbReference type="ARBA" id="ARBA00035408"/>
    </source>
</evidence>
<evidence type="ECO:0000256" key="3">
    <source>
        <dbReference type="ARBA" id="ARBA00022980"/>
    </source>
</evidence>
<keyword evidence="2" id="KW-0694">RNA-binding</keyword>
<organism evidence="9 10">
    <name type="scientific">Blepharisma stoltei</name>
    <dbReference type="NCBI Taxonomy" id="1481888"/>
    <lineage>
        <taxon>Eukaryota</taxon>
        <taxon>Sar</taxon>
        <taxon>Alveolata</taxon>
        <taxon>Ciliophora</taxon>
        <taxon>Postciliodesmatophora</taxon>
        <taxon>Heterotrichea</taxon>
        <taxon>Heterotrichida</taxon>
        <taxon>Blepharismidae</taxon>
        <taxon>Blepharisma</taxon>
    </lineage>
</organism>
<dbReference type="NCBIfam" id="NF003219">
    <property type="entry name" value="PRK04191.1"/>
    <property type="match status" value="1"/>
</dbReference>
<dbReference type="Proteomes" id="UP001162131">
    <property type="component" value="Unassembled WGS sequence"/>
</dbReference>
<name>A0AAU9KF15_9CILI</name>
<dbReference type="Gene3D" id="3.30.300.20">
    <property type="match status" value="1"/>
</dbReference>
<keyword evidence="10" id="KW-1185">Reference proteome</keyword>
<comment type="caution">
    <text evidence="9">The sequence shown here is derived from an EMBL/GenBank/DDBJ whole genome shotgun (WGS) entry which is preliminary data.</text>
</comment>
<dbReference type="GO" id="GO:0005634">
    <property type="term" value="C:nucleus"/>
    <property type="evidence" value="ECO:0007669"/>
    <property type="project" value="TreeGrafter"/>
</dbReference>
<keyword evidence="4" id="KW-0687">Ribonucleoprotein</keyword>
<dbReference type="Pfam" id="PF00189">
    <property type="entry name" value="Ribosomal_S3_C"/>
    <property type="match status" value="1"/>
</dbReference>
<comment type="similarity">
    <text evidence="1">Belongs to the universal ribosomal protein uS3 family.</text>
</comment>
<dbReference type="InterPro" id="IPR057258">
    <property type="entry name" value="Ribosomal_uS3"/>
</dbReference>
<evidence type="ECO:0000256" key="1">
    <source>
        <dbReference type="ARBA" id="ARBA00010761"/>
    </source>
</evidence>
<dbReference type="GO" id="GO:0006412">
    <property type="term" value="P:translation"/>
    <property type="evidence" value="ECO:0007669"/>
    <property type="project" value="InterPro"/>
</dbReference>
<evidence type="ECO:0000259" key="8">
    <source>
        <dbReference type="Pfam" id="PF07650"/>
    </source>
</evidence>
<dbReference type="GO" id="GO:0003723">
    <property type="term" value="F:RNA binding"/>
    <property type="evidence" value="ECO:0007669"/>
    <property type="project" value="UniProtKB-KW"/>
</dbReference>
<dbReference type="InterPro" id="IPR005703">
    <property type="entry name" value="Ribosomal_uS3_euk/arc"/>
</dbReference>
<dbReference type="SUPFAM" id="SSF54814">
    <property type="entry name" value="Prokaryotic type KH domain (KH-domain type II)"/>
    <property type="match status" value="1"/>
</dbReference>
<evidence type="ECO:0000313" key="9">
    <source>
        <dbReference type="EMBL" id="CAG9331823.1"/>
    </source>
</evidence>
<evidence type="ECO:0000256" key="4">
    <source>
        <dbReference type="ARBA" id="ARBA00023274"/>
    </source>
</evidence>
<dbReference type="InterPro" id="IPR009019">
    <property type="entry name" value="KH_sf_prok-type"/>
</dbReference>
<dbReference type="AlphaFoldDB" id="A0AAU9KF15"/>
<evidence type="ECO:0000259" key="7">
    <source>
        <dbReference type="Pfam" id="PF00189"/>
    </source>
</evidence>
<dbReference type="NCBIfam" id="TIGR01008">
    <property type="entry name" value="uS3_euk_arch"/>
    <property type="match status" value="1"/>
</dbReference>
<keyword evidence="3" id="KW-0689">Ribosomal protein</keyword>
<dbReference type="InterPro" id="IPR015946">
    <property type="entry name" value="KH_dom-like_a/b"/>
</dbReference>
<reference evidence="9" key="1">
    <citation type="submission" date="2021-09" db="EMBL/GenBank/DDBJ databases">
        <authorList>
            <consortium name="AG Swart"/>
            <person name="Singh M."/>
            <person name="Singh A."/>
            <person name="Seah K."/>
            <person name="Emmerich C."/>
        </authorList>
    </citation>
    <scope>NUCLEOTIDE SEQUENCE</scope>
    <source>
        <strain evidence="9">ATCC30299</strain>
    </source>
</reference>
<feature type="domain" description="KH type-2" evidence="8">
    <location>
        <begin position="24"/>
        <end position="97"/>
    </location>
</feature>
<dbReference type="PANTHER" id="PTHR11760">
    <property type="entry name" value="30S/40S RIBOSOMAL PROTEIN S3"/>
    <property type="match status" value="1"/>
</dbReference>
<dbReference type="CDD" id="cd02413">
    <property type="entry name" value="KH-II_40S_S3"/>
    <property type="match status" value="1"/>
</dbReference>
<dbReference type="InterPro" id="IPR001351">
    <property type="entry name" value="Ribosomal_uS3_C"/>
</dbReference>
<dbReference type="FunFam" id="3.30.300.20:FF:000006">
    <property type="entry name" value="40S ribosomal protein S3"/>
    <property type="match status" value="1"/>
</dbReference>
<evidence type="ECO:0000256" key="5">
    <source>
        <dbReference type="ARBA" id="ARBA00035257"/>
    </source>
</evidence>
<proteinExistence type="inferred from homology"/>
<dbReference type="EMBL" id="CAJZBQ010000053">
    <property type="protein sequence ID" value="CAG9331823.1"/>
    <property type="molecule type" value="Genomic_DNA"/>
</dbReference>
<protein>
    <recommendedName>
        <fullName evidence="5">Small ribosomal subunit protein uS3</fullName>
    </recommendedName>
    <alternativeName>
        <fullName evidence="6">40S ribosomal protein S3</fullName>
    </alternativeName>
</protein>
<evidence type="ECO:0000313" key="10">
    <source>
        <dbReference type="Proteomes" id="UP001162131"/>
    </source>
</evidence>
<dbReference type="FunFam" id="3.30.1140.32:FF:000013">
    <property type="entry name" value="40S ribosomal protein S3"/>
    <property type="match status" value="1"/>
</dbReference>
<dbReference type="GO" id="GO:0003735">
    <property type="term" value="F:structural constituent of ribosome"/>
    <property type="evidence" value="ECO:0007669"/>
    <property type="project" value="InterPro"/>
</dbReference>
<dbReference type="InterPro" id="IPR004044">
    <property type="entry name" value="KH_dom_type_2"/>
</dbReference>
<dbReference type="PANTHER" id="PTHR11760:SF32">
    <property type="entry name" value="SMALL RIBOSOMAL SUBUNIT PROTEIN US3"/>
    <property type="match status" value="1"/>
</dbReference>
<feature type="domain" description="Small ribosomal subunit protein uS3 C-terminal" evidence="7">
    <location>
        <begin position="110"/>
        <end position="192"/>
    </location>
</feature>
<accession>A0AAU9KF15</accession>
<gene>
    <name evidence="9" type="ORF">BSTOLATCC_MIC53882</name>
</gene>
<evidence type="ECO:0000256" key="2">
    <source>
        <dbReference type="ARBA" id="ARBA00022884"/>
    </source>
</evidence>
<dbReference type="InterPro" id="IPR036419">
    <property type="entry name" value="Ribosomal_S3_C_sf"/>
</dbReference>
<dbReference type="Gene3D" id="3.30.1140.32">
    <property type="entry name" value="Ribosomal protein S3, C-terminal domain"/>
    <property type="match status" value="1"/>
</dbReference>
<dbReference type="GO" id="GO:0022627">
    <property type="term" value="C:cytosolic small ribosomal subunit"/>
    <property type="evidence" value="ECO:0007669"/>
    <property type="project" value="TreeGrafter"/>
</dbReference>
<sequence>MEGDRARNMNKKKKFVHDGLVKAELYGFLARTLAQEGFAGIDVMATNTQTSVSIYATKTDEVVGENSTRIRELSSLIRKRFNYPKDSLELYARKVPNRGLSASVQAESMKYKLLAGFPVRMAANGVIRFAMKSGAKGIEIAVSGKLRAQRAKTMKFRDGYMISTGEPRKIFVDEAVRHVLLKQGALGVKVQIMLSQDPEGVTGPKRPLPDHIEIIEPKAAETL</sequence>